<evidence type="ECO:0000259" key="1">
    <source>
        <dbReference type="PROSITE" id="PS50280"/>
    </source>
</evidence>
<dbReference type="Pfam" id="PF00856">
    <property type="entry name" value="SET"/>
    <property type="match status" value="1"/>
</dbReference>
<feature type="domain" description="SET" evidence="1">
    <location>
        <begin position="7"/>
        <end position="105"/>
    </location>
</feature>
<dbReference type="EMBL" id="BART01010161">
    <property type="protein sequence ID" value="GAG85918.1"/>
    <property type="molecule type" value="Genomic_DNA"/>
</dbReference>
<reference evidence="2" key="1">
    <citation type="journal article" date="2014" name="Front. Microbiol.">
        <title>High frequency of phylogenetically diverse reductive dehalogenase-homologous genes in deep subseafloor sedimentary metagenomes.</title>
        <authorList>
            <person name="Kawai M."/>
            <person name="Futagami T."/>
            <person name="Toyoda A."/>
            <person name="Takaki Y."/>
            <person name="Nishi S."/>
            <person name="Hori S."/>
            <person name="Arai W."/>
            <person name="Tsubouchi T."/>
            <person name="Morono Y."/>
            <person name="Uchiyama I."/>
            <person name="Ito T."/>
            <person name="Fujiyama A."/>
            <person name="Inagaki F."/>
            <person name="Takami H."/>
        </authorList>
    </citation>
    <scope>NUCLEOTIDE SEQUENCE</scope>
    <source>
        <strain evidence="2">Expedition CK06-06</strain>
    </source>
</reference>
<evidence type="ECO:0000313" key="2">
    <source>
        <dbReference type="EMBL" id="GAG85918.1"/>
    </source>
</evidence>
<dbReference type="InterPro" id="IPR001214">
    <property type="entry name" value="SET_dom"/>
</dbReference>
<sequence length="118" mass="13509">MYSILAEKLESLYEGAAYEYGNSKIHGQGVMANRKMKHGDIIDKATDPSRIKDGMQKVTPMGSKLNHSWDPNCMLNMVVTSRIIFYNLIAYKDIEPGEELTVDYSKYPEFKDPSPKWK</sequence>
<comment type="caution">
    <text evidence="2">The sequence shown here is derived from an EMBL/GenBank/DDBJ whole genome shotgun (WGS) entry which is preliminary data.</text>
</comment>
<dbReference type="Gene3D" id="2.170.270.10">
    <property type="entry name" value="SET domain"/>
    <property type="match status" value="1"/>
</dbReference>
<dbReference type="SUPFAM" id="SSF82199">
    <property type="entry name" value="SET domain"/>
    <property type="match status" value="1"/>
</dbReference>
<accession>X1BPA7</accession>
<gene>
    <name evidence="2" type="ORF">S01H4_22240</name>
</gene>
<dbReference type="InterPro" id="IPR046341">
    <property type="entry name" value="SET_dom_sf"/>
</dbReference>
<dbReference type="CDD" id="cd08161">
    <property type="entry name" value="SET"/>
    <property type="match status" value="1"/>
</dbReference>
<name>X1BPA7_9ZZZZ</name>
<protein>
    <recommendedName>
        <fullName evidence="1">SET domain-containing protein</fullName>
    </recommendedName>
</protein>
<organism evidence="2">
    <name type="scientific">marine sediment metagenome</name>
    <dbReference type="NCBI Taxonomy" id="412755"/>
    <lineage>
        <taxon>unclassified sequences</taxon>
        <taxon>metagenomes</taxon>
        <taxon>ecological metagenomes</taxon>
    </lineage>
</organism>
<dbReference type="PROSITE" id="PS50280">
    <property type="entry name" value="SET"/>
    <property type="match status" value="1"/>
</dbReference>
<proteinExistence type="predicted"/>
<dbReference type="AlphaFoldDB" id="X1BPA7"/>